<dbReference type="Proteomes" id="UP000801492">
    <property type="component" value="Unassembled WGS sequence"/>
</dbReference>
<reference evidence="2" key="1">
    <citation type="submission" date="2019-08" db="EMBL/GenBank/DDBJ databases">
        <title>The genome of the North American firefly Photinus pyralis.</title>
        <authorList>
            <consortium name="Photinus pyralis genome working group"/>
            <person name="Fallon T.R."/>
            <person name="Sander Lower S.E."/>
            <person name="Weng J.-K."/>
        </authorList>
    </citation>
    <scope>NUCLEOTIDE SEQUENCE</scope>
    <source>
        <strain evidence="2">TRF0915ILg1</strain>
        <tissue evidence="2">Whole body</tissue>
    </source>
</reference>
<protein>
    <recommendedName>
        <fullName evidence="4">Rhythmically expressed gene 5 protein</fullName>
    </recommendedName>
</protein>
<accession>A0A8K0GE93</accession>
<keyword evidence="1" id="KW-0732">Signal</keyword>
<evidence type="ECO:0000313" key="2">
    <source>
        <dbReference type="EMBL" id="KAF2896444.1"/>
    </source>
</evidence>
<keyword evidence="3" id="KW-1185">Reference proteome</keyword>
<comment type="caution">
    <text evidence="2">The sequence shown here is derived from an EMBL/GenBank/DDBJ whole genome shotgun (WGS) entry which is preliminary data.</text>
</comment>
<name>A0A8K0GE93_IGNLU</name>
<sequence length="252" mass="28486">MFSSLTVILCGCMLFEQISSSAIPVWELLSKEEKMSYLYSMFANQVEEFCEFSESKNCNQELLKYGLKKLKVMSEDHLDSMDPYQRGANHIIWDSMMDGHDMMRTTPKMRATTTPKPNAYDDNLSFGTDDLGSQSAASAKIDNVYRVQPPKGFVYITPSPSRPQYSIHSGTPEYTLPQGGKLQNQLPFENIFSSTSNPNKYVAPFGQEIPLTGPMVVKVYPDGTPVQNEPQNVPQDEDLRQYKLSQIRLPQV</sequence>
<evidence type="ECO:0000313" key="3">
    <source>
        <dbReference type="Proteomes" id="UP000801492"/>
    </source>
</evidence>
<dbReference type="OrthoDB" id="6359856at2759"/>
<dbReference type="AlphaFoldDB" id="A0A8K0GE93"/>
<organism evidence="2 3">
    <name type="scientific">Ignelater luminosus</name>
    <name type="common">Cucubano</name>
    <name type="synonym">Pyrophorus luminosus</name>
    <dbReference type="NCBI Taxonomy" id="2038154"/>
    <lineage>
        <taxon>Eukaryota</taxon>
        <taxon>Metazoa</taxon>
        <taxon>Ecdysozoa</taxon>
        <taxon>Arthropoda</taxon>
        <taxon>Hexapoda</taxon>
        <taxon>Insecta</taxon>
        <taxon>Pterygota</taxon>
        <taxon>Neoptera</taxon>
        <taxon>Endopterygota</taxon>
        <taxon>Coleoptera</taxon>
        <taxon>Polyphaga</taxon>
        <taxon>Elateriformia</taxon>
        <taxon>Elateroidea</taxon>
        <taxon>Elateridae</taxon>
        <taxon>Agrypninae</taxon>
        <taxon>Pyrophorini</taxon>
        <taxon>Ignelater</taxon>
    </lineage>
</organism>
<dbReference type="EMBL" id="VTPC01005110">
    <property type="protein sequence ID" value="KAF2896444.1"/>
    <property type="molecule type" value="Genomic_DNA"/>
</dbReference>
<feature type="chain" id="PRO_5035469117" description="Rhythmically expressed gene 5 protein" evidence="1">
    <location>
        <begin position="21"/>
        <end position="252"/>
    </location>
</feature>
<feature type="signal peptide" evidence="1">
    <location>
        <begin position="1"/>
        <end position="20"/>
    </location>
</feature>
<proteinExistence type="predicted"/>
<gene>
    <name evidence="2" type="ORF">ILUMI_09731</name>
</gene>
<evidence type="ECO:0008006" key="4">
    <source>
        <dbReference type="Google" id="ProtNLM"/>
    </source>
</evidence>
<evidence type="ECO:0000256" key="1">
    <source>
        <dbReference type="SAM" id="SignalP"/>
    </source>
</evidence>